<dbReference type="STRING" id="304371.MCP_0360"/>
<dbReference type="EMBL" id="AP011532">
    <property type="protein sequence ID" value="BAI60432.1"/>
    <property type="molecule type" value="Genomic_DNA"/>
</dbReference>
<keyword evidence="1" id="KW-0812">Transmembrane</keyword>
<proteinExistence type="predicted"/>
<dbReference type="SUPFAM" id="SSF48371">
    <property type="entry name" value="ARM repeat"/>
    <property type="match status" value="1"/>
</dbReference>
<dbReference type="Pfam" id="PF13646">
    <property type="entry name" value="HEAT_2"/>
    <property type="match status" value="1"/>
</dbReference>
<accession>D1YVG0</accession>
<evidence type="ECO:0000313" key="3">
    <source>
        <dbReference type="Proteomes" id="UP000001882"/>
    </source>
</evidence>
<dbReference type="InterPro" id="IPR004155">
    <property type="entry name" value="PBS_lyase_HEAT"/>
</dbReference>
<keyword evidence="1" id="KW-1133">Transmembrane helix</keyword>
<evidence type="ECO:0000313" key="2">
    <source>
        <dbReference type="EMBL" id="BAI60432.1"/>
    </source>
</evidence>
<dbReference type="KEGG" id="mpd:MCP_0360"/>
<dbReference type="RefSeq" id="WP_012899112.1">
    <property type="nucleotide sequence ID" value="NC_013665.1"/>
</dbReference>
<dbReference type="AlphaFoldDB" id="D1YVG0"/>
<protein>
    <recommendedName>
        <fullName evidence="4">HEAT repeat domain-containing protein</fullName>
    </recommendedName>
</protein>
<dbReference type="SMART" id="SM00567">
    <property type="entry name" value="EZ_HEAT"/>
    <property type="match status" value="2"/>
</dbReference>
<reference evidence="3" key="3">
    <citation type="journal article" date="2011" name="PLoS ONE">
        <title>Genome sequence of a mesophilic hydrogenotrophic methanogen Methanocella paludicola, the first cultivated representative of the order Methanocellales.</title>
        <authorList>
            <person name="Sakai S."/>
            <person name="Takaki Y."/>
            <person name="Shimamura S."/>
            <person name="Sekine M."/>
            <person name="Tajima T."/>
            <person name="Kosugi H."/>
            <person name="Ichikawa N."/>
            <person name="Tasumi E."/>
            <person name="Hiraki A.T."/>
            <person name="Shimizu A."/>
            <person name="Kato Y."/>
            <person name="Nishiko R."/>
            <person name="Mori K."/>
            <person name="Fujita N."/>
            <person name="Imachi H."/>
            <person name="Takai K."/>
        </authorList>
    </citation>
    <scope>NUCLEOTIDE SEQUENCE [LARGE SCALE GENOMIC DNA]</scope>
    <source>
        <strain evidence="3">DSM 17711 / JCM 13418 / NBRC 101707 / SANAE</strain>
    </source>
</reference>
<sequence length="163" mass="17354">MRKTGAVLALVTLSYFSGAAGAMSAMPAGEGNPYPNLFAFLLAMCVLALGFILVDRFERQIVDRMRKANDVNGLIGALKNGWLSRKAACALGDMKADEAVEPLVDALHDPNSDVRQAAAKALGDIGDVKAIGPLRQALGDRYRGVRECAALSLKRLQKPDNAL</sequence>
<evidence type="ECO:0000256" key="1">
    <source>
        <dbReference type="SAM" id="Phobius"/>
    </source>
</evidence>
<dbReference type="PANTHER" id="PTHR12697:SF5">
    <property type="entry name" value="DEOXYHYPUSINE HYDROXYLASE"/>
    <property type="match status" value="1"/>
</dbReference>
<dbReference type="GO" id="GO:0016491">
    <property type="term" value="F:oxidoreductase activity"/>
    <property type="evidence" value="ECO:0007669"/>
    <property type="project" value="TreeGrafter"/>
</dbReference>
<dbReference type="Gene3D" id="1.25.10.10">
    <property type="entry name" value="Leucine-rich Repeat Variant"/>
    <property type="match status" value="1"/>
</dbReference>
<keyword evidence="1" id="KW-0472">Membrane</keyword>
<name>D1YVG0_METPS</name>
<reference evidence="2 3" key="1">
    <citation type="journal article" date="2007" name="Appl. Environ. Microbiol.">
        <title>Isolation of key methanogens for global methane emission from rice paddy fields: a novel isolate affiliated with the clone cluster rice cluster I.</title>
        <authorList>
            <person name="Sakai S."/>
            <person name="Imachi H."/>
            <person name="Sekiguchi Y."/>
            <person name="Ohashi A."/>
            <person name="Harada H."/>
            <person name="Kamagata Y."/>
        </authorList>
    </citation>
    <scope>NUCLEOTIDE SEQUENCE [LARGE SCALE GENOMIC DNA]</scope>
    <source>
        <strain evidence="3">DSM 17711 / JCM 13418 / NBRC 101707 / SANAE</strain>
    </source>
</reference>
<feature type="transmembrane region" description="Helical" evidence="1">
    <location>
        <begin position="37"/>
        <end position="57"/>
    </location>
</feature>
<dbReference type="InParanoid" id="D1YVG0"/>
<dbReference type="Proteomes" id="UP000001882">
    <property type="component" value="Chromosome"/>
</dbReference>
<reference evidence="2 3" key="2">
    <citation type="journal article" date="2008" name="Int. J. Syst. Evol. Microbiol.">
        <title>Methanocella paludicola gen. nov., sp. nov., a methane-producing archaeon, the first isolate of the lineage 'Rice Cluster I', and proposal of the new archaeal order Methanocellales ord. nov.</title>
        <authorList>
            <person name="Sakai S."/>
            <person name="Imachi H."/>
            <person name="Hanada S."/>
            <person name="Ohashi A."/>
            <person name="Harada H."/>
            <person name="Kamagata Y."/>
        </authorList>
    </citation>
    <scope>NUCLEOTIDE SEQUENCE [LARGE SCALE GENOMIC DNA]</scope>
    <source>
        <strain evidence="3">DSM 17711 / JCM 13418 / NBRC 101707 / SANAE</strain>
    </source>
</reference>
<dbReference type="eggNOG" id="arCOG02967">
    <property type="taxonomic scope" value="Archaea"/>
</dbReference>
<dbReference type="InterPro" id="IPR011989">
    <property type="entry name" value="ARM-like"/>
</dbReference>
<evidence type="ECO:0008006" key="4">
    <source>
        <dbReference type="Google" id="ProtNLM"/>
    </source>
</evidence>
<dbReference type="PANTHER" id="PTHR12697">
    <property type="entry name" value="PBS LYASE HEAT-LIKE PROTEIN"/>
    <property type="match status" value="1"/>
</dbReference>
<keyword evidence="3" id="KW-1185">Reference proteome</keyword>
<dbReference type="OrthoDB" id="10495at2157"/>
<organism evidence="2 3">
    <name type="scientific">Methanocella paludicola (strain DSM 17711 / JCM 13418 / NBRC 101707 / SANAE)</name>
    <dbReference type="NCBI Taxonomy" id="304371"/>
    <lineage>
        <taxon>Archaea</taxon>
        <taxon>Methanobacteriati</taxon>
        <taxon>Methanobacteriota</taxon>
        <taxon>Stenosarchaea group</taxon>
        <taxon>Methanomicrobia</taxon>
        <taxon>Methanocellales</taxon>
        <taxon>Methanocellaceae</taxon>
        <taxon>Methanocella</taxon>
    </lineage>
</organism>
<dbReference type="GeneID" id="8680474"/>
<dbReference type="InterPro" id="IPR016024">
    <property type="entry name" value="ARM-type_fold"/>
</dbReference>
<gene>
    <name evidence="2" type="ordered locus">MCP_0360</name>
</gene>